<comment type="caution">
    <text evidence="1">The sequence shown here is derived from an EMBL/GenBank/DDBJ whole genome shotgun (WGS) entry which is preliminary data.</text>
</comment>
<protein>
    <submittedName>
        <fullName evidence="1">Uncharacterized protein</fullName>
    </submittedName>
</protein>
<evidence type="ECO:0000313" key="2">
    <source>
        <dbReference type="Proteomes" id="UP000769157"/>
    </source>
</evidence>
<proteinExistence type="predicted"/>
<evidence type="ECO:0000313" key="1">
    <source>
        <dbReference type="EMBL" id="KAH3670975.1"/>
    </source>
</evidence>
<dbReference type="Proteomes" id="UP000769157">
    <property type="component" value="Unassembled WGS sequence"/>
</dbReference>
<dbReference type="EMBL" id="JAEUBE010000084">
    <property type="protein sequence ID" value="KAH3670975.1"/>
    <property type="molecule type" value="Genomic_DNA"/>
</dbReference>
<dbReference type="RefSeq" id="XP_046064343.1">
    <property type="nucleotide sequence ID" value="XM_046208203.1"/>
</dbReference>
<reference evidence="1" key="2">
    <citation type="submission" date="2021-01" db="EMBL/GenBank/DDBJ databases">
        <authorList>
            <person name="Schikora-Tamarit M.A."/>
        </authorList>
    </citation>
    <scope>NUCLEOTIDE SEQUENCE</scope>
    <source>
        <strain evidence="1">CBS6075</strain>
    </source>
</reference>
<dbReference type="GeneID" id="70232654"/>
<gene>
    <name evidence="1" type="ORF">OGAPHI_000686</name>
</gene>
<keyword evidence="2" id="KW-1185">Reference proteome</keyword>
<sequence length="160" mass="17370">MNHRETEATTACSAYKLRADSVAPLLLSNGFLDSVVSLLLQHQDLESFKVCELRSSFSLGDLLSPRGLGPFGVDVGSSPLLGDGGGSGTSWETFKDQWGQHGLSERDGLSLNRWTVNKSSLLVDDLHDGGELVVHKDDSTDLDESPVGCFHAGFSRHRWI</sequence>
<name>A0A9P8PG81_9ASCO</name>
<organism evidence="1 2">
    <name type="scientific">Ogataea philodendri</name>
    <dbReference type="NCBI Taxonomy" id="1378263"/>
    <lineage>
        <taxon>Eukaryota</taxon>
        <taxon>Fungi</taxon>
        <taxon>Dikarya</taxon>
        <taxon>Ascomycota</taxon>
        <taxon>Saccharomycotina</taxon>
        <taxon>Pichiomycetes</taxon>
        <taxon>Pichiales</taxon>
        <taxon>Pichiaceae</taxon>
        <taxon>Ogataea</taxon>
    </lineage>
</organism>
<reference evidence="1" key="1">
    <citation type="journal article" date="2021" name="Open Biol.">
        <title>Shared evolutionary footprints suggest mitochondrial oxidative damage underlies multiple complex I losses in fungi.</title>
        <authorList>
            <person name="Schikora-Tamarit M.A."/>
            <person name="Marcet-Houben M."/>
            <person name="Nosek J."/>
            <person name="Gabaldon T."/>
        </authorList>
    </citation>
    <scope>NUCLEOTIDE SEQUENCE</scope>
    <source>
        <strain evidence="1">CBS6075</strain>
    </source>
</reference>
<accession>A0A9P8PG81</accession>
<dbReference type="AlphaFoldDB" id="A0A9P8PG81"/>